<keyword evidence="2" id="KW-0812">Transmembrane</keyword>
<keyword evidence="2" id="KW-0472">Membrane</keyword>
<dbReference type="EMBL" id="JACBZA010000001">
    <property type="protein sequence ID" value="NYH84580.1"/>
    <property type="molecule type" value="Genomic_DNA"/>
</dbReference>
<accession>A0A1I2KRK4</accession>
<proteinExistence type="predicted"/>
<dbReference type="Proteomes" id="UP000199052">
    <property type="component" value="Unassembled WGS sequence"/>
</dbReference>
<evidence type="ECO:0000313" key="5">
    <source>
        <dbReference type="EMBL" id="SFF68870.1"/>
    </source>
</evidence>
<dbReference type="OrthoDB" id="4350422at2"/>
<dbReference type="PANTHER" id="PTHR37938">
    <property type="entry name" value="BLL0215 PROTEIN"/>
    <property type="match status" value="1"/>
</dbReference>
<name>A0A1I2KRK4_9ACTN</name>
<gene>
    <name evidence="4" type="ORF">FHR37_003431</name>
    <name evidence="5" type="ORF">SAMN05421678_101437</name>
</gene>
<evidence type="ECO:0000256" key="2">
    <source>
        <dbReference type="SAM" id="Phobius"/>
    </source>
</evidence>
<evidence type="ECO:0000313" key="6">
    <source>
        <dbReference type="Proteomes" id="UP000199052"/>
    </source>
</evidence>
<feature type="compositionally biased region" description="Basic and acidic residues" evidence="1">
    <location>
        <begin position="175"/>
        <end position="190"/>
    </location>
</feature>
<sequence length="190" mass="21217">MGIPSKMLGDGEQVYLSMRTHWKIMIGPVVLFFLTLGAALVLVSLVPGGAYQPFVQLFIVAAAVVGVLVYAVWPALNWLSSTYAVTDRRLITRTGVITRNGRDIPLTRINDVSSERGLTDRMLGCGTLVVWSAGEQGRVTLPDVPHVETVQRTLSELVFAREDDDDETPTRRQRTRSDGPRTRRDYERPY</sequence>
<dbReference type="EMBL" id="FOOI01000001">
    <property type="protein sequence ID" value="SFF68870.1"/>
    <property type="molecule type" value="Genomic_DNA"/>
</dbReference>
<reference evidence="4 7" key="2">
    <citation type="submission" date="2020-07" db="EMBL/GenBank/DDBJ databases">
        <title>Sequencing the genomes of 1000 actinobacteria strains.</title>
        <authorList>
            <person name="Klenk H.-P."/>
        </authorList>
    </citation>
    <scope>NUCLEOTIDE SEQUENCE [LARGE SCALE GENOMIC DNA]</scope>
    <source>
        <strain evidence="4 7">DSM 45117</strain>
    </source>
</reference>
<feature type="transmembrane region" description="Helical" evidence="2">
    <location>
        <begin position="24"/>
        <end position="45"/>
    </location>
</feature>
<evidence type="ECO:0000259" key="3">
    <source>
        <dbReference type="Pfam" id="PF03703"/>
    </source>
</evidence>
<protein>
    <submittedName>
        <fullName evidence="5">Membrane protein YdbS, contains bPH2 (Pleckstrin homology) domain</fullName>
    </submittedName>
    <submittedName>
        <fullName evidence="4">Membrane protein YdbT with pleckstrin-like domain</fullName>
    </submittedName>
</protein>
<keyword evidence="2" id="KW-1133">Transmembrane helix</keyword>
<dbReference type="InterPro" id="IPR005182">
    <property type="entry name" value="YdbS-like_PH"/>
</dbReference>
<evidence type="ECO:0000256" key="1">
    <source>
        <dbReference type="SAM" id="MobiDB-lite"/>
    </source>
</evidence>
<dbReference type="Proteomes" id="UP000533017">
    <property type="component" value="Unassembled WGS sequence"/>
</dbReference>
<dbReference type="RefSeq" id="WP_092880490.1">
    <property type="nucleotide sequence ID" value="NZ_FOOI01000001.1"/>
</dbReference>
<dbReference type="Pfam" id="PF03703">
    <property type="entry name" value="bPH_2"/>
    <property type="match status" value="1"/>
</dbReference>
<reference evidence="5 6" key="1">
    <citation type="submission" date="2016-10" db="EMBL/GenBank/DDBJ databases">
        <authorList>
            <person name="de Groot N.N."/>
        </authorList>
    </citation>
    <scope>NUCLEOTIDE SEQUENCE [LARGE SCALE GENOMIC DNA]</scope>
    <source>
        <strain evidence="5 6">CPCC 202808</strain>
    </source>
</reference>
<organism evidence="5 6">
    <name type="scientific">Actinopolymorpha cephalotaxi</name>
    <dbReference type="NCBI Taxonomy" id="504797"/>
    <lineage>
        <taxon>Bacteria</taxon>
        <taxon>Bacillati</taxon>
        <taxon>Actinomycetota</taxon>
        <taxon>Actinomycetes</taxon>
        <taxon>Propionibacteriales</taxon>
        <taxon>Actinopolymorphaceae</taxon>
        <taxon>Actinopolymorpha</taxon>
    </lineage>
</organism>
<evidence type="ECO:0000313" key="7">
    <source>
        <dbReference type="Proteomes" id="UP000533017"/>
    </source>
</evidence>
<feature type="domain" description="YdbS-like PH" evidence="3">
    <location>
        <begin position="78"/>
        <end position="154"/>
    </location>
</feature>
<evidence type="ECO:0000313" key="4">
    <source>
        <dbReference type="EMBL" id="NYH84580.1"/>
    </source>
</evidence>
<dbReference type="STRING" id="504797.SAMN05421678_101437"/>
<dbReference type="PANTHER" id="PTHR37938:SF1">
    <property type="entry name" value="BLL0215 PROTEIN"/>
    <property type="match status" value="1"/>
</dbReference>
<feature type="region of interest" description="Disordered" evidence="1">
    <location>
        <begin position="161"/>
        <end position="190"/>
    </location>
</feature>
<feature type="transmembrane region" description="Helical" evidence="2">
    <location>
        <begin position="57"/>
        <end position="79"/>
    </location>
</feature>
<keyword evidence="7" id="KW-1185">Reference proteome</keyword>
<dbReference type="AlphaFoldDB" id="A0A1I2KRK4"/>